<dbReference type="InterPro" id="IPR044602">
    <property type="entry name" value="ATL10/ATL72-79-like"/>
</dbReference>
<evidence type="ECO:0000256" key="9">
    <source>
        <dbReference type="PROSITE-ProRule" id="PRU00175"/>
    </source>
</evidence>
<dbReference type="Proteomes" id="UP000729402">
    <property type="component" value="Unassembled WGS sequence"/>
</dbReference>
<dbReference type="PROSITE" id="PS50089">
    <property type="entry name" value="ZF_RING_2"/>
    <property type="match status" value="1"/>
</dbReference>
<evidence type="ECO:0000259" key="10">
    <source>
        <dbReference type="PROSITE" id="PS50089"/>
    </source>
</evidence>
<dbReference type="EMBL" id="JAAALK010000284">
    <property type="protein sequence ID" value="KAG8068516.1"/>
    <property type="molecule type" value="Genomic_DNA"/>
</dbReference>
<evidence type="ECO:0000256" key="3">
    <source>
        <dbReference type="ARBA" id="ARBA00022692"/>
    </source>
</evidence>
<evidence type="ECO:0000256" key="7">
    <source>
        <dbReference type="ARBA" id="ARBA00023136"/>
    </source>
</evidence>
<evidence type="ECO:0000256" key="1">
    <source>
        <dbReference type="ARBA" id="ARBA00004167"/>
    </source>
</evidence>
<feature type="domain" description="RING-type" evidence="10">
    <location>
        <begin position="45"/>
        <end position="87"/>
    </location>
</feature>
<keyword evidence="12" id="KW-1185">Reference proteome</keyword>
<dbReference type="GO" id="GO:0016567">
    <property type="term" value="P:protein ubiquitination"/>
    <property type="evidence" value="ECO:0007669"/>
    <property type="project" value="InterPro"/>
</dbReference>
<organism evidence="11 12">
    <name type="scientific">Zizania palustris</name>
    <name type="common">Northern wild rice</name>
    <dbReference type="NCBI Taxonomy" id="103762"/>
    <lineage>
        <taxon>Eukaryota</taxon>
        <taxon>Viridiplantae</taxon>
        <taxon>Streptophyta</taxon>
        <taxon>Embryophyta</taxon>
        <taxon>Tracheophyta</taxon>
        <taxon>Spermatophyta</taxon>
        <taxon>Magnoliopsida</taxon>
        <taxon>Liliopsida</taxon>
        <taxon>Poales</taxon>
        <taxon>Poaceae</taxon>
        <taxon>BOP clade</taxon>
        <taxon>Oryzoideae</taxon>
        <taxon>Oryzeae</taxon>
        <taxon>Zizaniinae</taxon>
        <taxon>Zizania</taxon>
    </lineage>
</organism>
<name>A0A8J5S4T2_ZIZPA</name>
<reference evidence="11" key="2">
    <citation type="submission" date="2021-02" db="EMBL/GenBank/DDBJ databases">
        <authorList>
            <person name="Kimball J.A."/>
            <person name="Haas M.W."/>
            <person name="Macchietto M."/>
            <person name="Kono T."/>
            <person name="Duquette J."/>
            <person name="Shao M."/>
        </authorList>
    </citation>
    <scope>NUCLEOTIDE SEQUENCE</scope>
    <source>
        <tissue evidence="11">Fresh leaf tissue</tissue>
    </source>
</reference>
<evidence type="ECO:0000256" key="8">
    <source>
        <dbReference type="ARBA" id="ARBA00024209"/>
    </source>
</evidence>
<proteinExistence type="inferred from homology"/>
<sequence length="100" mass="11429">MDDTADGRPILAKKTPPPAVLSNIFGYAELQQWKHMLVRSLSSLCAICLTEFVHGEQVCVLPRYNHDFHPRCIDQWLRLHPTCPTYRQSSFPVEPIAPDL</sequence>
<evidence type="ECO:0000256" key="4">
    <source>
        <dbReference type="ARBA" id="ARBA00022723"/>
    </source>
</evidence>
<protein>
    <recommendedName>
        <fullName evidence="10">RING-type domain-containing protein</fullName>
    </recommendedName>
</protein>
<evidence type="ECO:0000313" key="11">
    <source>
        <dbReference type="EMBL" id="KAG8068516.1"/>
    </source>
</evidence>
<keyword evidence="6" id="KW-1133">Transmembrane helix</keyword>
<dbReference type="Pfam" id="PF13639">
    <property type="entry name" value="zf-RING_2"/>
    <property type="match status" value="1"/>
</dbReference>
<dbReference type="PANTHER" id="PTHR46905">
    <property type="entry name" value="RING-H2 FINGER PROTEIN ATL78"/>
    <property type="match status" value="1"/>
</dbReference>
<keyword evidence="4" id="KW-0479">Metal-binding</keyword>
<dbReference type="GO" id="GO:0008270">
    <property type="term" value="F:zinc ion binding"/>
    <property type="evidence" value="ECO:0007669"/>
    <property type="project" value="UniProtKB-KW"/>
</dbReference>
<dbReference type="OrthoDB" id="8062037at2759"/>
<dbReference type="GO" id="GO:0016740">
    <property type="term" value="F:transferase activity"/>
    <property type="evidence" value="ECO:0007669"/>
    <property type="project" value="UniProtKB-KW"/>
</dbReference>
<comment type="similarity">
    <text evidence="8">Belongs to the RING-type zinc finger family. ATL subfamily.</text>
</comment>
<comment type="subcellular location">
    <subcellularLocation>
        <location evidence="1">Membrane</location>
        <topology evidence="1">Single-pass membrane protein</topology>
    </subcellularLocation>
</comment>
<keyword evidence="3" id="KW-0812">Transmembrane</keyword>
<evidence type="ECO:0000256" key="6">
    <source>
        <dbReference type="ARBA" id="ARBA00022989"/>
    </source>
</evidence>
<dbReference type="PANTHER" id="PTHR46905:SF7">
    <property type="entry name" value="RING-H2 FINGER PROTEIN ATL78"/>
    <property type="match status" value="1"/>
</dbReference>
<keyword evidence="5" id="KW-0862">Zinc</keyword>
<dbReference type="GO" id="GO:0016020">
    <property type="term" value="C:membrane"/>
    <property type="evidence" value="ECO:0007669"/>
    <property type="project" value="UniProtKB-SubCell"/>
</dbReference>
<comment type="caution">
    <text evidence="11">The sequence shown here is derived from an EMBL/GenBank/DDBJ whole genome shotgun (WGS) entry which is preliminary data.</text>
</comment>
<evidence type="ECO:0000256" key="2">
    <source>
        <dbReference type="ARBA" id="ARBA00022679"/>
    </source>
</evidence>
<keyword evidence="2" id="KW-0808">Transferase</keyword>
<evidence type="ECO:0000256" key="5">
    <source>
        <dbReference type="ARBA" id="ARBA00022833"/>
    </source>
</evidence>
<dbReference type="AlphaFoldDB" id="A0A8J5S4T2"/>
<dbReference type="InterPro" id="IPR001841">
    <property type="entry name" value="Znf_RING"/>
</dbReference>
<evidence type="ECO:0000313" key="12">
    <source>
        <dbReference type="Proteomes" id="UP000729402"/>
    </source>
</evidence>
<keyword evidence="9" id="KW-0863">Zinc-finger</keyword>
<gene>
    <name evidence="11" type="ORF">GUJ93_ZPchr0005g14532</name>
</gene>
<reference evidence="11" key="1">
    <citation type="journal article" date="2021" name="bioRxiv">
        <title>Whole Genome Assembly and Annotation of Northern Wild Rice, Zizania palustris L., Supports a Whole Genome Duplication in the Zizania Genus.</title>
        <authorList>
            <person name="Haas M."/>
            <person name="Kono T."/>
            <person name="Macchietto M."/>
            <person name="Millas R."/>
            <person name="McGilp L."/>
            <person name="Shao M."/>
            <person name="Duquette J."/>
            <person name="Hirsch C.N."/>
            <person name="Kimball J."/>
        </authorList>
    </citation>
    <scope>NUCLEOTIDE SEQUENCE</scope>
    <source>
        <tissue evidence="11">Fresh leaf tissue</tissue>
    </source>
</reference>
<keyword evidence="7" id="KW-0472">Membrane</keyword>
<accession>A0A8J5S4T2</accession>